<dbReference type="Gene3D" id="4.10.1000.10">
    <property type="entry name" value="Zinc finger, CCCH-type"/>
    <property type="match status" value="1"/>
</dbReference>
<evidence type="ECO:0000313" key="8">
    <source>
        <dbReference type="Proteomes" id="UP000828390"/>
    </source>
</evidence>
<dbReference type="SUPFAM" id="SSF90229">
    <property type="entry name" value="CCCH zinc finger"/>
    <property type="match status" value="1"/>
</dbReference>
<proteinExistence type="predicted"/>
<feature type="zinc finger region" description="C3H1-type" evidence="4">
    <location>
        <begin position="153"/>
        <end position="180"/>
    </location>
</feature>
<evidence type="ECO:0000256" key="2">
    <source>
        <dbReference type="ARBA" id="ARBA00022771"/>
    </source>
</evidence>
<dbReference type="InterPro" id="IPR000571">
    <property type="entry name" value="Znf_CCCH"/>
</dbReference>
<reference evidence="7" key="2">
    <citation type="submission" date="2020-11" db="EMBL/GenBank/DDBJ databases">
        <authorList>
            <person name="McCartney M.A."/>
            <person name="Auch B."/>
            <person name="Kono T."/>
            <person name="Mallez S."/>
            <person name="Becker A."/>
            <person name="Gohl D.M."/>
            <person name="Silverstein K.A.T."/>
            <person name="Koren S."/>
            <person name="Bechman K.B."/>
            <person name="Herman A."/>
            <person name="Abrahante J.E."/>
            <person name="Garbe J."/>
        </authorList>
    </citation>
    <scope>NUCLEOTIDE SEQUENCE</scope>
    <source>
        <strain evidence="7">Duluth1</strain>
        <tissue evidence="7">Whole animal</tissue>
    </source>
</reference>
<evidence type="ECO:0000256" key="5">
    <source>
        <dbReference type="SAM" id="MobiDB-lite"/>
    </source>
</evidence>
<feature type="region of interest" description="Disordered" evidence="5">
    <location>
        <begin position="242"/>
        <end position="310"/>
    </location>
</feature>
<gene>
    <name evidence="7" type="ORF">DPMN_015652</name>
</gene>
<dbReference type="PROSITE" id="PS50103">
    <property type="entry name" value="ZF_C3H1"/>
    <property type="match status" value="1"/>
</dbReference>
<dbReference type="Proteomes" id="UP000828390">
    <property type="component" value="Unassembled WGS sequence"/>
</dbReference>
<keyword evidence="2 4" id="KW-0863">Zinc-finger</keyword>
<dbReference type="InterPro" id="IPR041367">
    <property type="entry name" value="Znf-CCCH_4"/>
</dbReference>
<dbReference type="SMART" id="SM00356">
    <property type="entry name" value="ZnF_C3H1"/>
    <property type="match status" value="1"/>
</dbReference>
<reference evidence="7" key="1">
    <citation type="journal article" date="2019" name="bioRxiv">
        <title>The Genome of the Zebra Mussel, Dreissena polymorpha: A Resource for Invasive Species Research.</title>
        <authorList>
            <person name="McCartney M.A."/>
            <person name="Auch B."/>
            <person name="Kono T."/>
            <person name="Mallez S."/>
            <person name="Zhang Y."/>
            <person name="Obille A."/>
            <person name="Becker A."/>
            <person name="Abrahante J.E."/>
            <person name="Garbe J."/>
            <person name="Badalamenti J.P."/>
            <person name="Herman A."/>
            <person name="Mangelson H."/>
            <person name="Liachko I."/>
            <person name="Sullivan S."/>
            <person name="Sone E.D."/>
            <person name="Koren S."/>
            <person name="Silverstein K.A.T."/>
            <person name="Beckman K.B."/>
            <person name="Gohl D.M."/>
        </authorList>
    </citation>
    <scope>NUCLEOTIDE SEQUENCE</scope>
    <source>
        <strain evidence="7">Duluth1</strain>
        <tissue evidence="7">Whole animal</tissue>
    </source>
</reference>
<sequence length="310" mass="34933">MGVKTNVNTIPVVAGNFDQSKEGKRCFPKMASLVADYDSDSDSDSTGNGCNVPINVQTKQQTSEGMGHNYLISQDSDSSDSSKEDTKDMKEEKVKEKLPNPLLDNPSNSLLAAQITEPKEGSVFSNRFETAALAKQSILEKHVKMTEAQILTGKKAKICKKFKQGRCFYGKNCQYSHDLDSNLSLRYKPDEQVDVGENSESGHVKTKFQRHNNRFAPQLPAPPVQGFMGTRNTLGISSQPLYSHRQQQHFRQQSMMVTNEWRDEEDDDRSQTGEKRKKKVGLSQTLVPPKRAMSSLSKQRKEERPWTVKK</sequence>
<feature type="compositionally biased region" description="Basic and acidic residues" evidence="5">
    <location>
        <begin position="299"/>
        <end position="310"/>
    </location>
</feature>
<evidence type="ECO:0000256" key="3">
    <source>
        <dbReference type="ARBA" id="ARBA00022833"/>
    </source>
</evidence>
<dbReference type="EMBL" id="JAIWYP010000001">
    <property type="protein sequence ID" value="KAH3891548.1"/>
    <property type="molecule type" value="Genomic_DNA"/>
</dbReference>
<name>A0A9D4NBP9_DREPO</name>
<keyword evidence="3 4" id="KW-0862">Zinc</keyword>
<comment type="caution">
    <text evidence="7">The sequence shown here is derived from an EMBL/GenBank/DDBJ whole genome shotgun (WGS) entry which is preliminary data.</text>
</comment>
<feature type="domain" description="C3H1-type" evidence="6">
    <location>
        <begin position="153"/>
        <end position="180"/>
    </location>
</feature>
<dbReference type="InterPro" id="IPR036855">
    <property type="entry name" value="Znf_CCCH_sf"/>
</dbReference>
<dbReference type="GO" id="GO:0008270">
    <property type="term" value="F:zinc ion binding"/>
    <property type="evidence" value="ECO:0007669"/>
    <property type="project" value="UniProtKB-KW"/>
</dbReference>
<dbReference type="AlphaFoldDB" id="A0A9D4NBP9"/>
<dbReference type="Pfam" id="PF18044">
    <property type="entry name" value="zf-CCCH_4"/>
    <property type="match status" value="1"/>
</dbReference>
<evidence type="ECO:0000256" key="1">
    <source>
        <dbReference type="ARBA" id="ARBA00022723"/>
    </source>
</evidence>
<feature type="region of interest" description="Disordered" evidence="5">
    <location>
        <begin position="59"/>
        <end position="107"/>
    </location>
</feature>
<organism evidence="7 8">
    <name type="scientific">Dreissena polymorpha</name>
    <name type="common">Zebra mussel</name>
    <name type="synonym">Mytilus polymorpha</name>
    <dbReference type="NCBI Taxonomy" id="45954"/>
    <lineage>
        <taxon>Eukaryota</taxon>
        <taxon>Metazoa</taxon>
        <taxon>Spiralia</taxon>
        <taxon>Lophotrochozoa</taxon>
        <taxon>Mollusca</taxon>
        <taxon>Bivalvia</taxon>
        <taxon>Autobranchia</taxon>
        <taxon>Heteroconchia</taxon>
        <taxon>Euheterodonta</taxon>
        <taxon>Imparidentia</taxon>
        <taxon>Neoheterodontei</taxon>
        <taxon>Myida</taxon>
        <taxon>Dreissenoidea</taxon>
        <taxon>Dreissenidae</taxon>
        <taxon>Dreissena</taxon>
    </lineage>
</organism>
<evidence type="ECO:0000259" key="6">
    <source>
        <dbReference type="PROSITE" id="PS50103"/>
    </source>
</evidence>
<evidence type="ECO:0000313" key="7">
    <source>
        <dbReference type="EMBL" id="KAH3891548.1"/>
    </source>
</evidence>
<keyword evidence="8" id="KW-1185">Reference proteome</keyword>
<accession>A0A9D4NBP9</accession>
<keyword evidence="1 4" id="KW-0479">Metal-binding</keyword>
<evidence type="ECO:0000256" key="4">
    <source>
        <dbReference type="PROSITE-ProRule" id="PRU00723"/>
    </source>
</evidence>
<feature type="compositionally biased region" description="Low complexity" evidence="5">
    <location>
        <begin position="243"/>
        <end position="256"/>
    </location>
</feature>
<protein>
    <recommendedName>
        <fullName evidence="6">C3H1-type domain-containing protein</fullName>
    </recommendedName>
</protein>
<feature type="compositionally biased region" description="Basic and acidic residues" evidence="5">
    <location>
        <begin position="80"/>
        <end position="98"/>
    </location>
</feature>